<keyword evidence="2" id="KW-1185">Reference proteome</keyword>
<feature type="non-terminal residue" evidence="1">
    <location>
        <position position="1"/>
    </location>
</feature>
<protein>
    <submittedName>
        <fullName evidence="1">Uncharacterized protein</fullName>
    </submittedName>
</protein>
<gene>
    <name evidence="1" type="ORF">Tco_0894413</name>
</gene>
<evidence type="ECO:0000313" key="1">
    <source>
        <dbReference type="EMBL" id="GJT24476.1"/>
    </source>
</evidence>
<accession>A0ABQ5CBP3</accession>
<sequence>HDFSELSAGHVGEPDELSKACDGCCQNMNNSTLRSIFTSEKHTEPNFTNSHRNLRIALRYEKKLLHLEQPLQPALDPATAILEVVDAYYDMVNAQQEVACLMLASMSPDL</sequence>
<dbReference type="Proteomes" id="UP001151760">
    <property type="component" value="Unassembled WGS sequence"/>
</dbReference>
<reference evidence="1" key="1">
    <citation type="journal article" date="2022" name="Int. J. Mol. Sci.">
        <title>Draft Genome of Tanacetum Coccineum: Genomic Comparison of Closely Related Tanacetum-Family Plants.</title>
        <authorList>
            <person name="Yamashiro T."/>
            <person name="Shiraishi A."/>
            <person name="Nakayama K."/>
            <person name="Satake H."/>
        </authorList>
    </citation>
    <scope>NUCLEOTIDE SEQUENCE</scope>
</reference>
<comment type="caution">
    <text evidence="1">The sequence shown here is derived from an EMBL/GenBank/DDBJ whole genome shotgun (WGS) entry which is preliminary data.</text>
</comment>
<reference evidence="1" key="2">
    <citation type="submission" date="2022-01" db="EMBL/GenBank/DDBJ databases">
        <authorList>
            <person name="Yamashiro T."/>
            <person name="Shiraishi A."/>
            <person name="Satake H."/>
            <person name="Nakayama K."/>
        </authorList>
    </citation>
    <scope>NUCLEOTIDE SEQUENCE</scope>
</reference>
<proteinExistence type="predicted"/>
<name>A0ABQ5CBP3_9ASTR</name>
<organism evidence="1 2">
    <name type="scientific">Tanacetum coccineum</name>
    <dbReference type="NCBI Taxonomy" id="301880"/>
    <lineage>
        <taxon>Eukaryota</taxon>
        <taxon>Viridiplantae</taxon>
        <taxon>Streptophyta</taxon>
        <taxon>Embryophyta</taxon>
        <taxon>Tracheophyta</taxon>
        <taxon>Spermatophyta</taxon>
        <taxon>Magnoliopsida</taxon>
        <taxon>eudicotyledons</taxon>
        <taxon>Gunneridae</taxon>
        <taxon>Pentapetalae</taxon>
        <taxon>asterids</taxon>
        <taxon>campanulids</taxon>
        <taxon>Asterales</taxon>
        <taxon>Asteraceae</taxon>
        <taxon>Asteroideae</taxon>
        <taxon>Anthemideae</taxon>
        <taxon>Anthemidinae</taxon>
        <taxon>Tanacetum</taxon>
    </lineage>
</organism>
<dbReference type="EMBL" id="BQNB010014139">
    <property type="protein sequence ID" value="GJT24476.1"/>
    <property type="molecule type" value="Genomic_DNA"/>
</dbReference>
<evidence type="ECO:0000313" key="2">
    <source>
        <dbReference type="Proteomes" id="UP001151760"/>
    </source>
</evidence>